<dbReference type="PROSITE" id="PS50097">
    <property type="entry name" value="BTB"/>
    <property type="match status" value="1"/>
</dbReference>
<dbReference type="PROSITE" id="PS50176">
    <property type="entry name" value="ARM_REPEAT"/>
    <property type="match status" value="6"/>
</dbReference>
<dbReference type="CDD" id="cd18352">
    <property type="entry name" value="BTB_POZ_ARIA_plant"/>
    <property type="match status" value="1"/>
</dbReference>
<evidence type="ECO:0000256" key="7">
    <source>
        <dbReference type="PROSITE-ProRule" id="PRU00259"/>
    </source>
</evidence>
<evidence type="ECO:0000256" key="6">
    <source>
        <dbReference type="ARBA" id="ARBA00023242"/>
    </source>
</evidence>
<dbReference type="Pfam" id="PF13516">
    <property type="entry name" value="LRR_6"/>
    <property type="match status" value="3"/>
</dbReference>
<dbReference type="GO" id="GO:0005737">
    <property type="term" value="C:cytoplasm"/>
    <property type="evidence" value="ECO:0007669"/>
    <property type="project" value="UniProtKB-SubCell"/>
</dbReference>
<comment type="pathway">
    <text evidence="3">Protein modification; protein ubiquitination.</text>
</comment>
<dbReference type="SMART" id="SM00225">
    <property type="entry name" value="BTB"/>
    <property type="match status" value="1"/>
</dbReference>
<dbReference type="InterPro" id="IPR011333">
    <property type="entry name" value="SKP1/BTB/POZ_sf"/>
</dbReference>
<dbReference type="Proteomes" id="UP001154282">
    <property type="component" value="Unassembled WGS sequence"/>
</dbReference>
<comment type="subcellular location">
    <subcellularLocation>
        <location evidence="2">Cytoplasm</location>
    </subcellularLocation>
    <subcellularLocation>
        <location evidence="1">Nucleus</location>
    </subcellularLocation>
</comment>
<feature type="repeat" description="ARM" evidence="7">
    <location>
        <begin position="399"/>
        <end position="441"/>
    </location>
</feature>
<evidence type="ECO:0000256" key="1">
    <source>
        <dbReference type="ARBA" id="ARBA00004123"/>
    </source>
</evidence>
<evidence type="ECO:0000256" key="8">
    <source>
        <dbReference type="SAM" id="MobiDB-lite"/>
    </source>
</evidence>
<dbReference type="EMBL" id="CAMGYJ010000011">
    <property type="protein sequence ID" value="CAI0559877.1"/>
    <property type="molecule type" value="Genomic_DNA"/>
</dbReference>
<dbReference type="Pfam" id="PF25598">
    <property type="entry name" value="ARM_PUB"/>
    <property type="match status" value="1"/>
</dbReference>
<feature type="compositionally biased region" description="Acidic residues" evidence="8">
    <location>
        <begin position="1315"/>
        <end position="1339"/>
    </location>
</feature>
<organism evidence="10 11">
    <name type="scientific">Linum tenue</name>
    <dbReference type="NCBI Taxonomy" id="586396"/>
    <lineage>
        <taxon>Eukaryota</taxon>
        <taxon>Viridiplantae</taxon>
        <taxon>Streptophyta</taxon>
        <taxon>Embryophyta</taxon>
        <taxon>Tracheophyta</taxon>
        <taxon>Spermatophyta</taxon>
        <taxon>Magnoliopsida</taxon>
        <taxon>eudicotyledons</taxon>
        <taxon>Gunneridae</taxon>
        <taxon>Pentapetalae</taxon>
        <taxon>rosids</taxon>
        <taxon>fabids</taxon>
        <taxon>Malpighiales</taxon>
        <taxon>Linaceae</taxon>
        <taxon>Linum</taxon>
    </lineage>
</organism>
<dbReference type="PANTHER" id="PTHR46710">
    <property type="entry name" value="ARM REPEAT PROTEIN INTERACTING WITH ABF2"/>
    <property type="match status" value="1"/>
</dbReference>
<dbReference type="FunFam" id="3.30.710.10:FF:000178">
    <property type="entry name" value="Armadillo/beta-catenin repeat family protein"/>
    <property type="match status" value="1"/>
</dbReference>
<dbReference type="InterPro" id="IPR001611">
    <property type="entry name" value="Leu-rich_rpt"/>
</dbReference>
<dbReference type="SUPFAM" id="SSF54695">
    <property type="entry name" value="POZ domain"/>
    <property type="match status" value="1"/>
</dbReference>
<accession>A0AAV0RQN0</accession>
<dbReference type="GO" id="GO:0005634">
    <property type="term" value="C:nucleus"/>
    <property type="evidence" value="ECO:0007669"/>
    <property type="project" value="UniProtKB-SubCell"/>
</dbReference>
<feature type="compositionally biased region" description="Basic and acidic residues" evidence="8">
    <location>
        <begin position="1340"/>
        <end position="1354"/>
    </location>
</feature>
<evidence type="ECO:0000259" key="9">
    <source>
        <dbReference type="PROSITE" id="PS50097"/>
    </source>
</evidence>
<dbReference type="Pfam" id="PF13943">
    <property type="entry name" value="WPP"/>
    <property type="match status" value="1"/>
</dbReference>
<feature type="repeat" description="ARM" evidence="7">
    <location>
        <begin position="171"/>
        <end position="225"/>
    </location>
</feature>
<gene>
    <name evidence="10" type="ORF">LITE_LOCUS49425</name>
</gene>
<keyword evidence="6" id="KW-0539">Nucleus</keyword>
<dbReference type="InterPro" id="IPR000225">
    <property type="entry name" value="Armadillo"/>
</dbReference>
<dbReference type="InterPro" id="IPR000210">
    <property type="entry name" value="BTB/POZ_dom"/>
</dbReference>
<evidence type="ECO:0000313" key="11">
    <source>
        <dbReference type="Proteomes" id="UP001154282"/>
    </source>
</evidence>
<feature type="compositionally biased region" description="Basic and acidic residues" evidence="8">
    <location>
        <begin position="82"/>
        <end position="92"/>
    </location>
</feature>
<dbReference type="InterPro" id="IPR011989">
    <property type="entry name" value="ARM-like"/>
</dbReference>
<dbReference type="Gene3D" id="3.80.10.10">
    <property type="entry name" value="Ribonuclease Inhibitor"/>
    <property type="match status" value="1"/>
</dbReference>
<dbReference type="Pfam" id="PF00651">
    <property type="entry name" value="BTB"/>
    <property type="match status" value="1"/>
</dbReference>
<dbReference type="Gene3D" id="3.30.710.10">
    <property type="entry name" value="Potassium Channel Kv1.1, Chain A"/>
    <property type="match status" value="1"/>
</dbReference>
<comment type="caution">
    <text evidence="10">The sequence shown here is derived from an EMBL/GenBank/DDBJ whole genome shotgun (WGS) entry which is preliminary data.</text>
</comment>
<feature type="region of interest" description="Disordered" evidence="8">
    <location>
        <begin position="905"/>
        <end position="926"/>
    </location>
</feature>
<feature type="repeat" description="ARM" evidence="7">
    <location>
        <begin position="273"/>
        <end position="308"/>
    </location>
</feature>
<dbReference type="InterPro" id="IPR038214">
    <property type="entry name" value="WPP_sf"/>
</dbReference>
<dbReference type="PANTHER" id="PTHR46710:SF1">
    <property type="entry name" value="ARM REPEAT PROTEIN INTERACTING WITH ABF2"/>
    <property type="match status" value="1"/>
</dbReference>
<evidence type="ECO:0000256" key="2">
    <source>
        <dbReference type="ARBA" id="ARBA00004496"/>
    </source>
</evidence>
<dbReference type="Gene3D" id="1.10.246.200">
    <property type="entry name" value="WPP domain"/>
    <property type="match status" value="1"/>
</dbReference>
<dbReference type="InterPro" id="IPR044282">
    <property type="entry name" value="ABAP1/ARIA"/>
</dbReference>
<dbReference type="InterPro" id="IPR032675">
    <property type="entry name" value="LRR_dom_sf"/>
</dbReference>
<feature type="region of interest" description="Disordered" evidence="8">
    <location>
        <begin position="69"/>
        <end position="101"/>
    </location>
</feature>
<dbReference type="SMART" id="SM00368">
    <property type="entry name" value="LRR_RI"/>
    <property type="match status" value="10"/>
</dbReference>
<feature type="compositionally biased region" description="Acidic residues" evidence="8">
    <location>
        <begin position="909"/>
        <end position="919"/>
    </location>
</feature>
<dbReference type="SUPFAM" id="SSF52047">
    <property type="entry name" value="RNI-like"/>
    <property type="match status" value="1"/>
</dbReference>
<keyword evidence="11" id="KW-1185">Reference proteome</keyword>
<dbReference type="SUPFAM" id="SSF48371">
    <property type="entry name" value="ARM repeat"/>
    <property type="match status" value="2"/>
</dbReference>
<keyword evidence="4" id="KW-0963">Cytoplasm</keyword>
<evidence type="ECO:0000256" key="3">
    <source>
        <dbReference type="ARBA" id="ARBA00004906"/>
    </source>
</evidence>
<evidence type="ECO:0000256" key="4">
    <source>
        <dbReference type="ARBA" id="ARBA00022490"/>
    </source>
</evidence>
<name>A0AAV0RQN0_9ROSI</name>
<feature type="domain" description="BTB" evidence="9">
    <location>
        <begin position="616"/>
        <end position="683"/>
    </location>
</feature>
<feature type="region of interest" description="Disordered" evidence="8">
    <location>
        <begin position="1307"/>
        <end position="1354"/>
    </location>
</feature>
<feature type="repeat" description="ARM" evidence="7">
    <location>
        <begin position="224"/>
        <end position="273"/>
    </location>
</feature>
<protein>
    <recommendedName>
        <fullName evidence="9">BTB domain-containing protein</fullName>
    </recommendedName>
</protein>
<evidence type="ECO:0000313" key="10">
    <source>
        <dbReference type="EMBL" id="CAI0559877.1"/>
    </source>
</evidence>
<dbReference type="InterPro" id="IPR058678">
    <property type="entry name" value="ARM_PUB"/>
</dbReference>
<dbReference type="InterPro" id="IPR016024">
    <property type="entry name" value="ARM-type_fold"/>
</dbReference>
<dbReference type="InterPro" id="IPR025265">
    <property type="entry name" value="WPP_dom"/>
</dbReference>
<feature type="repeat" description="ARM" evidence="7">
    <location>
        <begin position="440"/>
        <end position="482"/>
    </location>
</feature>
<dbReference type="SMART" id="SM00185">
    <property type="entry name" value="ARM"/>
    <property type="match status" value="8"/>
</dbReference>
<reference evidence="10" key="1">
    <citation type="submission" date="2022-08" db="EMBL/GenBank/DDBJ databases">
        <authorList>
            <person name="Gutierrez-Valencia J."/>
        </authorList>
    </citation>
    <scope>NUCLEOTIDE SEQUENCE</scope>
</reference>
<proteinExistence type="predicted"/>
<evidence type="ECO:0000256" key="5">
    <source>
        <dbReference type="ARBA" id="ARBA00022737"/>
    </source>
</evidence>
<dbReference type="Gene3D" id="1.25.10.10">
    <property type="entry name" value="Leucine-rich Repeat Variant"/>
    <property type="match status" value="2"/>
</dbReference>
<keyword evidence="5" id="KW-0677">Repeat</keyword>
<sequence>MARPRFSNGKSPKHPSHLVISFNPFKIPLLITNTDFRLPLSSFLAAAPPLLCCVLLCICASTSMELQKRQDQGLPQRKGQKRKLEEEIKDEQPGISPSPVASSDARRAILSEVAVQVSILDSAFSWQEADRAAAKRATHVLADLAKNGGTHFSLFLFPCFNEVVNVIVEGGAVPALVKHLQSPPITEVDGSVRPFEHEVEKGSAFALGLLAVKPEHQQLIVDHGALPHLVDLLKRHTEGTTRAVTSVVRRAADAITNLAHENSNIKTLVRREGGIPPLVELLEFADTKVQRAAAGALRTLAFKNDENKNQIVECSALPTLILMLRSEDAAIHYEAVGVIGNLVHSSPNIKKEVLAAGAIQPVIGLLSSCCSESQREAALLLGQFAATDSDCKVHIVQRGAVGPLIEMLQSSDVQLREMSAFALGRVAQDPHNQAGIAHNGGLIPLLKLLDSKNGSLQHNAAFALYGLADNEDNVSDFIRVGGVQKLQDGEFIVQATKDCVAKTLKRLEEKIQGRVLKHLLYIMRVAEKIVQRRVALALAHLCAPDDQRLIFVDNGGLELLLGLLGSANMKQQLDGAIALYKLANKAMTLSPVDAAPPSPTPQVYLGEQYVNNATLSDVTFLVEGRRFYAHRICLLASSDAFRAMFDGGYREKDARDIEIPNIRWEVFELMMRFIYTGSVNVALDVAQDLLRAADQYLLEALKRLCEYTIAQDISLDNVASMYELSESFHAFSLRHTCILFILEHFDKLSAKPRYVYLVNHIVIMSLFMFTSSFLVMYACYVRRNSLSDDFVIRGGFFAMDSSATSPKYERRPFSIKLWPPSDNTRQMLVARVAGNLSSQSIFAQKYGTLGKEEAEENAKRIEAVAFKAASQQYDNEPDGDGGSAVQLYAKECSKLILDVLKRGPVPKEDMEDLPSEEGDPGPKDSVEVITPPPETFFDISKGSRSFIEAEETEEILKPLKKPGNSYSKICFSNRSFSLEAARVAAPVLESIKDQLKEVDLSDFIAGRPEDEALEVMTVFSTALEGSILRSLNLSDNALGEKGVRAFEALLKSQSCLEELYLMNNGISEEAARAVCELIPSTETLKVLRFHNNMTGDEGALAIAQVLKRCPLLEDFQCSSTRVGAEGGAALAEALESCTKLKTLDLRDNMFGTEAAVALAKAIPKFPSLSEIYLCYLNLEDEGATVIADALKDSAPSLEVFDMMGNDITIEAVPSIAACIASKQNLKKLNLDENELKDEGAVQIAKALETGHSQLKRVDVNTNAIGRAGARVFAKVVLQKPEFELLNINANFISDEGIDELKEAFEKCPEKLGPLDENDPDGVGDAEESDEEDAGDDDRELDSKLKHLEVNEEDE</sequence>
<feature type="repeat" description="ARM" evidence="7">
    <location>
        <begin position="315"/>
        <end position="357"/>
    </location>
</feature>